<dbReference type="Proteomes" id="UP000281553">
    <property type="component" value="Unassembled WGS sequence"/>
</dbReference>
<dbReference type="AlphaFoldDB" id="A0A3P7QQM0"/>
<accession>A0A3P7QQM0</accession>
<dbReference type="OrthoDB" id="6270077at2759"/>
<feature type="region of interest" description="Disordered" evidence="1">
    <location>
        <begin position="164"/>
        <end position="216"/>
    </location>
</feature>
<proteinExistence type="predicted"/>
<feature type="region of interest" description="Disordered" evidence="1">
    <location>
        <begin position="1"/>
        <end position="69"/>
    </location>
</feature>
<name>A0A3P7QQM0_DIBLA</name>
<feature type="compositionally biased region" description="Basic residues" evidence="1">
    <location>
        <begin position="22"/>
        <end position="37"/>
    </location>
</feature>
<feature type="compositionally biased region" description="Acidic residues" evidence="1">
    <location>
        <begin position="197"/>
        <end position="206"/>
    </location>
</feature>
<sequence>MTVDKKFKISPPPARKSDDRLKRKKGFGFKFFGRKKNNTTSTESSATDDEASTSRSAIPSGSEEAPWSGQLDAHFPETLQAVRKSLQNLTAEVHNDSRRLTCLIGKSLSRTSDRTVRNSSHFLPSTEELREIKHSIELLVDEVSCENKHIKAVIREALKDPSRCAPPHISIKSATDPSKCSSEPPSVAATPTTVTAADDDDEEEDPPSLHSFLMDSSIVSSNVDNSCRNA</sequence>
<reference evidence="2 3" key="1">
    <citation type="submission" date="2018-11" db="EMBL/GenBank/DDBJ databases">
        <authorList>
            <consortium name="Pathogen Informatics"/>
        </authorList>
    </citation>
    <scope>NUCLEOTIDE SEQUENCE [LARGE SCALE GENOMIC DNA]</scope>
</reference>
<evidence type="ECO:0000313" key="3">
    <source>
        <dbReference type="Proteomes" id="UP000281553"/>
    </source>
</evidence>
<organism evidence="2 3">
    <name type="scientific">Dibothriocephalus latus</name>
    <name type="common">Fish tapeworm</name>
    <name type="synonym">Diphyllobothrium latum</name>
    <dbReference type="NCBI Taxonomy" id="60516"/>
    <lineage>
        <taxon>Eukaryota</taxon>
        <taxon>Metazoa</taxon>
        <taxon>Spiralia</taxon>
        <taxon>Lophotrochozoa</taxon>
        <taxon>Platyhelminthes</taxon>
        <taxon>Cestoda</taxon>
        <taxon>Eucestoda</taxon>
        <taxon>Diphyllobothriidea</taxon>
        <taxon>Diphyllobothriidae</taxon>
        <taxon>Dibothriocephalus</taxon>
    </lineage>
</organism>
<feature type="compositionally biased region" description="Low complexity" evidence="1">
    <location>
        <begin position="181"/>
        <end position="196"/>
    </location>
</feature>
<keyword evidence="3" id="KW-1185">Reference proteome</keyword>
<dbReference type="EMBL" id="UYRU01084771">
    <property type="protein sequence ID" value="VDN34122.1"/>
    <property type="molecule type" value="Genomic_DNA"/>
</dbReference>
<feature type="non-terminal residue" evidence="2">
    <location>
        <position position="230"/>
    </location>
</feature>
<gene>
    <name evidence="2" type="ORF">DILT_LOCUS16429</name>
</gene>
<evidence type="ECO:0000313" key="2">
    <source>
        <dbReference type="EMBL" id="VDN34122.1"/>
    </source>
</evidence>
<protein>
    <submittedName>
        <fullName evidence="2">Uncharacterized protein</fullName>
    </submittedName>
</protein>
<evidence type="ECO:0000256" key="1">
    <source>
        <dbReference type="SAM" id="MobiDB-lite"/>
    </source>
</evidence>